<proteinExistence type="predicted"/>
<keyword evidence="2" id="KW-1185">Reference proteome</keyword>
<protein>
    <submittedName>
        <fullName evidence="1">Transcriptional regulator with XRE-family HTH domain</fullName>
    </submittedName>
</protein>
<evidence type="ECO:0000313" key="2">
    <source>
        <dbReference type="Proteomes" id="UP000649753"/>
    </source>
</evidence>
<sequence length="50" mass="5694">MTRKLVLTADLIRAQLRRMRTDGGLSQEEYGKIAHYSASMVSAVEPQPWM</sequence>
<organism evidence="1 2">
    <name type="scientific">Plantactinospora soyae</name>
    <dbReference type="NCBI Taxonomy" id="1544732"/>
    <lineage>
        <taxon>Bacteria</taxon>
        <taxon>Bacillati</taxon>
        <taxon>Actinomycetota</taxon>
        <taxon>Actinomycetes</taxon>
        <taxon>Micromonosporales</taxon>
        <taxon>Micromonosporaceae</taxon>
        <taxon>Plantactinospora</taxon>
    </lineage>
</organism>
<dbReference type="AlphaFoldDB" id="A0A927M4I8"/>
<name>A0A927M4I8_9ACTN</name>
<dbReference type="EMBL" id="JADBEB010000001">
    <property type="protein sequence ID" value="MBE1487897.1"/>
    <property type="molecule type" value="Genomic_DNA"/>
</dbReference>
<comment type="caution">
    <text evidence="1">The sequence shown here is derived from an EMBL/GenBank/DDBJ whole genome shotgun (WGS) entry which is preliminary data.</text>
</comment>
<dbReference type="Proteomes" id="UP000649753">
    <property type="component" value="Unassembled WGS sequence"/>
</dbReference>
<reference evidence="1" key="1">
    <citation type="submission" date="2020-10" db="EMBL/GenBank/DDBJ databases">
        <title>Sequencing the genomes of 1000 actinobacteria strains.</title>
        <authorList>
            <person name="Klenk H.-P."/>
        </authorList>
    </citation>
    <scope>NUCLEOTIDE SEQUENCE</scope>
    <source>
        <strain evidence="1">DSM 46832</strain>
    </source>
</reference>
<accession>A0A927M4I8</accession>
<evidence type="ECO:0000313" key="1">
    <source>
        <dbReference type="EMBL" id="MBE1487897.1"/>
    </source>
</evidence>
<gene>
    <name evidence="1" type="ORF">H4W31_003535</name>
</gene>